<dbReference type="InterPro" id="IPR011032">
    <property type="entry name" value="GroES-like_sf"/>
</dbReference>
<keyword evidence="3 6" id="KW-0479">Metal-binding</keyword>
<evidence type="ECO:0000256" key="2">
    <source>
        <dbReference type="ARBA" id="ARBA00008072"/>
    </source>
</evidence>
<name>A0ABZ2RU84_9BACT</name>
<organism evidence="9 10">
    <name type="scientific">Mycoplasmopsis felifaucium</name>
    <dbReference type="NCBI Taxonomy" id="35768"/>
    <lineage>
        <taxon>Bacteria</taxon>
        <taxon>Bacillati</taxon>
        <taxon>Mycoplasmatota</taxon>
        <taxon>Mycoplasmoidales</taxon>
        <taxon>Metamycoplasmataceae</taxon>
        <taxon>Mycoplasmopsis</taxon>
    </lineage>
</organism>
<evidence type="ECO:0000259" key="8">
    <source>
        <dbReference type="Pfam" id="PF08240"/>
    </source>
</evidence>
<evidence type="ECO:0000256" key="1">
    <source>
        <dbReference type="ARBA" id="ARBA00001947"/>
    </source>
</evidence>
<dbReference type="PANTHER" id="PTHR42813">
    <property type="entry name" value="ZINC-TYPE ALCOHOL DEHYDROGENASE-LIKE"/>
    <property type="match status" value="1"/>
</dbReference>
<accession>A0ABZ2RU84</accession>
<dbReference type="PANTHER" id="PTHR42813:SF4">
    <property type="entry name" value="NADP-DEPENDENT ISOPROPANOL DEHYDROGENASE"/>
    <property type="match status" value="1"/>
</dbReference>
<dbReference type="Gene3D" id="3.90.180.10">
    <property type="entry name" value="Medium-chain alcohol dehydrogenases, catalytic domain"/>
    <property type="match status" value="1"/>
</dbReference>
<dbReference type="SUPFAM" id="SSF50129">
    <property type="entry name" value="GroES-like"/>
    <property type="match status" value="1"/>
</dbReference>
<evidence type="ECO:0000259" key="7">
    <source>
        <dbReference type="Pfam" id="PF00107"/>
    </source>
</evidence>
<reference evidence="9" key="1">
    <citation type="submission" date="2024-03" db="EMBL/GenBank/DDBJ databases">
        <title>Complete genome sequence of Mycoplasma felifaucium Z921 isolated from the trachea of a cheetah.</title>
        <authorList>
            <person name="Spergser J."/>
        </authorList>
    </citation>
    <scope>NUCLEOTIDE SEQUENCE [LARGE SCALE GENOMIC DNA]</scope>
    <source>
        <strain evidence="9">Z921</strain>
    </source>
</reference>
<dbReference type="Proteomes" id="UP001477443">
    <property type="component" value="Chromosome"/>
</dbReference>
<dbReference type="InterPro" id="IPR036291">
    <property type="entry name" value="NAD(P)-bd_dom_sf"/>
</dbReference>
<keyword evidence="5" id="KW-0560">Oxidoreductase</keyword>
<keyword evidence="4 6" id="KW-0862">Zinc</keyword>
<dbReference type="EMBL" id="CP148067">
    <property type="protein sequence ID" value="WXL29210.1"/>
    <property type="molecule type" value="Genomic_DNA"/>
</dbReference>
<dbReference type="PROSITE" id="PS00059">
    <property type="entry name" value="ADH_ZINC"/>
    <property type="match status" value="1"/>
</dbReference>
<evidence type="ECO:0000256" key="5">
    <source>
        <dbReference type="ARBA" id="ARBA00023002"/>
    </source>
</evidence>
<evidence type="ECO:0000256" key="6">
    <source>
        <dbReference type="RuleBase" id="RU361277"/>
    </source>
</evidence>
<evidence type="ECO:0000256" key="3">
    <source>
        <dbReference type="ARBA" id="ARBA00022723"/>
    </source>
</evidence>
<evidence type="ECO:0000256" key="4">
    <source>
        <dbReference type="ARBA" id="ARBA00022833"/>
    </source>
</evidence>
<dbReference type="RefSeq" id="WP_338822829.1">
    <property type="nucleotide sequence ID" value="NZ_CP148067.1"/>
</dbReference>
<feature type="domain" description="Alcohol dehydrogenase-like C-terminal" evidence="7">
    <location>
        <begin position="177"/>
        <end position="270"/>
    </location>
</feature>
<dbReference type="InterPro" id="IPR013154">
    <property type="entry name" value="ADH-like_N"/>
</dbReference>
<proteinExistence type="inferred from homology"/>
<dbReference type="InterPro" id="IPR013149">
    <property type="entry name" value="ADH-like_C"/>
</dbReference>
<feature type="domain" description="Alcohol dehydrogenase-like N-terminal" evidence="8">
    <location>
        <begin position="24"/>
        <end position="129"/>
    </location>
</feature>
<keyword evidence="10" id="KW-1185">Reference proteome</keyword>
<evidence type="ECO:0000313" key="9">
    <source>
        <dbReference type="EMBL" id="WXL29210.1"/>
    </source>
</evidence>
<dbReference type="SUPFAM" id="SSF51735">
    <property type="entry name" value="NAD(P)-binding Rossmann-fold domains"/>
    <property type="match status" value="1"/>
</dbReference>
<dbReference type="CDD" id="cd08285">
    <property type="entry name" value="NADP_ADH"/>
    <property type="match status" value="1"/>
</dbReference>
<sequence>MKGYAMLKIGSVGWIEKEAPKCGPMDAIIKPLAVSPCTSDIHTVWEGGIGERHNMILGHECCGEVVEVGSMVKDFKPGDKVLVAAITPDWNSLEAQNGFAQHSGGMLSGWKFSNFKDGVFAERIHVNDADGNLAHMPEGMDYGVGAMLADMMPTGFHSSELANVQFGEVVAVFGLGPVGLMCVAGAALKGAGQIIAVDSRPLVNDIAKAYGATDFVDFKKAPTEEQIMKLTNGKGVDKVLIAGGDQSLFGTAIKILKPGGMIGSVNYLGTGEYVEIPRVEWGTGMAHKHIHGGLMPGGRLRLERLARLVMNGKIDPSKLITHRLVGFDKIPEALQLMKDKPAGLIKPVVIIEGK</sequence>
<evidence type="ECO:0000313" key="10">
    <source>
        <dbReference type="Proteomes" id="UP001477443"/>
    </source>
</evidence>
<protein>
    <submittedName>
        <fullName evidence="9">NAD(P)-dependent alcohol dehydrogenase</fullName>
    </submittedName>
</protein>
<comment type="cofactor">
    <cofactor evidence="1 6">
        <name>Zn(2+)</name>
        <dbReference type="ChEBI" id="CHEBI:29105"/>
    </cofactor>
</comment>
<dbReference type="InterPro" id="IPR002328">
    <property type="entry name" value="ADH_Zn_CS"/>
</dbReference>
<dbReference type="Pfam" id="PF00107">
    <property type="entry name" value="ADH_zinc_N"/>
    <property type="match status" value="1"/>
</dbReference>
<gene>
    <name evidence="9" type="ORF">WG617_00980</name>
</gene>
<dbReference type="Gene3D" id="3.40.50.720">
    <property type="entry name" value="NAD(P)-binding Rossmann-like Domain"/>
    <property type="match status" value="1"/>
</dbReference>
<comment type="similarity">
    <text evidence="2 6">Belongs to the zinc-containing alcohol dehydrogenase family.</text>
</comment>
<dbReference type="Pfam" id="PF08240">
    <property type="entry name" value="ADH_N"/>
    <property type="match status" value="1"/>
</dbReference>